<evidence type="ECO:0000259" key="1">
    <source>
        <dbReference type="Pfam" id="PF09949"/>
    </source>
</evidence>
<dbReference type="Pfam" id="PF09949">
    <property type="entry name" value="APP1_cat"/>
    <property type="match status" value="1"/>
</dbReference>
<dbReference type="Proteomes" id="UP000199438">
    <property type="component" value="Unassembled WGS sequence"/>
</dbReference>
<dbReference type="PANTHER" id="PTHR28208:SF3">
    <property type="entry name" value="PHOSPHATIDATE PHOSPHATASE APP1"/>
    <property type="match status" value="1"/>
</dbReference>
<dbReference type="GO" id="GO:0008195">
    <property type="term" value="F:phosphatidate phosphatase activity"/>
    <property type="evidence" value="ECO:0007669"/>
    <property type="project" value="InterPro"/>
</dbReference>
<dbReference type="InterPro" id="IPR052935">
    <property type="entry name" value="Mg2+_PAP"/>
</dbReference>
<dbReference type="PANTHER" id="PTHR28208">
    <property type="entry name" value="PHOSPHATIDATE PHOSPHATASE APP1"/>
    <property type="match status" value="1"/>
</dbReference>
<sequence>MFKRIKKLLGRYKNLDQVLIVPYRSYGTYSRLFVKGRVLDNAPLKIHQDQNKWKTFVNTYKQFDSFEIPDAEVELQIPGKINLKTTTNDEGYFLFNQNLENNIAEVSNDEGWVDYQLYYREELEPKTELLGDPFEGEFLIPSVDAEYGVISDIDDTILHTGVTSFLKWRLLKNSLLTNAYKRMPLKGAPDLYKLLHKGRAEGNRNPMFYLSNSPWNMYEYLKLFLDYNGFPKGPILLRDIRHPFEKTIKPEKPHKQREIFNILKTYPDLKFILIGDSGEHDASIYTDIAVQHSDRILAIYLRSVNHKKQMQRVQSIIDDFDTTPVLMVHSSAEAITHARENGFIK</sequence>
<keyword evidence="3" id="KW-1185">Reference proteome</keyword>
<dbReference type="STRING" id="1334022.SAMN04487907_1011145"/>
<protein>
    <submittedName>
        <fullName evidence="2">Uncharacterized conserved protein</fullName>
    </submittedName>
</protein>
<evidence type="ECO:0000313" key="2">
    <source>
        <dbReference type="EMBL" id="SFB91227.1"/>
    </source>
</evidence>
<feature type="domain" description="Phosphatidate phosphatase APP1 catalytic" evidence="1">
    <location>
        <begin position="147"/>
        <end position="302"/>
    </location>
</feature>
<reference evidence="3" key="1">
    <citation type="submission" date="2016-10" db="EMBL/GenBank/DDBJ databases">
        <authorList>
            <person name="Varghese N."/>
            <person name="Submissions S."/>
        </authorList>
    </citation>
    <scope>NUCLEOTIDE SEQUENCE [LARGE SCALE GENOMIC DNA]</scope>
    <source>
        <strain evidence="3">DSM 24499</strain>
    </source>
</reference>
<name>A0A1I1EWA0_9FLAO</name>
<dbReference type="RefSeq" id="WP_092540367.1">
    <property type="nucleotide sequence ID" value="NZ_FOKV01000001.1"/>
</dbReference>
<dbReference type="OrthoDB" id="9789875at2"/>
<dbReference type="EMBL" id="FOKV01000001">
    <property type="protein sequence ID" value="SFB91227.1"/>
    <property type="molecule type" value="Genomic_DNA"/>
</dbReference>
<accession>A0A1I1EWA0</accession>
<gene>
    <name evidence="2" type="ORF">SAMN04487907_1011145</name>
</gene>
<dbReference type="AlphaFoldDB" id="A0A1I1EWA0"/>
<dbReference type="InterPro" id="IPR019236">
    <property type="entry name" value="APP1_cat"/>
</dbReference>
<organism evidence="2 3">
    <name type="scientific">Zunongwangia mangrovi</name>
    <dbReference type="NCBI Taxonomy" id="1334022"/>
    <lineage>
        <taxon>Bacteria</taxon>
        <taxon>Pseudomonadati</taxon>
        <taxon>Bacteroidota</taxon>
        <taxon>Flavobacteriia</taxon>
        <taxon>Flavobacteriales</taxon>
        <taxon>Flavobacteriaceae</taxon>
        <taxon>Zunongwangia</taxon>
    </lineage>
</organism>
<evidence type="ECO:0000313" key="3">
    <source>
        <dbReference type="Proteomes" id="UP000199438"/>
    </source>
</evidence>
<proteinExistence type="predicted"/>